<accession>A0A2P5GI23</accession>
<keyword evidence="2" id="KW-0067">ATP-binding</keyword>
<evidence type="ECO:0000313" key="3">
    <source>
        <dbReference type="Proteomes" id="UP000237073"/>
    </source>
</evidence>
<proteinExistence type="predicted"/>
<dbReference type="GO" id="GO:0005524">
    <property type="term" value="F:ATP binding"/>
    <property type="evidence" value="ECO:0007669"/>
    <property type="project" value="UniProtKB-KW"/>
</dbReference>
<keyword evidence="2" id="KW-0547">Nucleotide-binding</keyword>
<sequence>MANPFERMAARMDVATVRLMGGTVTVNGAAYSAIESQFLSEMGPVVGDGLSLVVFDESYRPRRNDEVVWKGVEYKVTRHQPFNGKPQIWIE</sequence>
<dbReference type="OrthoDB" id="6455957at2"/>
<evidence type="ECO:0000313" key="1">
    <source>
        <dbReference type="EMBL" id="POP41744.1"/>
    </source>
</evidence>
<dbReference type="Gene3D" id="2.40.10.210">
    <property type="entry name" value="Phage tail proteins (gpFII-like)"/>
    <property type="match status" value="1"/>
</dbReference>
<gene>
    <name evidence="2" type="ORF">CHU32_24575</name>
    <name evidence="1" type="ORF">CHU33_21790</name>
</gene>
<evidence type="ECO:0000313" key="2">
    <source>
        <dbReference type="EMBL" id="POP42556.1"/>
    </source>
</evidence>
<evidence type="ECO:0000313" key="4">
    <source>
        <dbReference type="Proteomes" id="UP000247005"/>
    </source>
</evidence>
<name>A0A2P5GI23_9ENTR</name>
<dbReference type="Proteomes" id="UP000247005">
    <property type="component" value="Unassembled WGS sequence"/>
</dbReference>
<dbReference type="EMBL" id="PQGD01000029">
    <property type="protein sequence ID" value="POP42556.1"/>
    <property type="molecule type" value="Genomic_DNA"/>
</dbReference>
<dbReference type="RefSeq" id="WP_103678165.1">
    <property type="nucleotide sequence ID" value="NZ_PQGD01000029.1"/>
</dbReference>
<comment type="caution">
    <text evidence="2">The sequence shown here is derived from an EMBL/GenBank/DDBJ whole genome shotgun (WGS) entry which is preliminary data.</text>
</comment>
<dbReference type="SUPFAM" id="SSF69279">
    <property type="entry name" value="Phage tail proteins"/>
    <property type="match status" value="1"/>
</dbReference>
<reference evidence="3 4" key="1">
    <citation type="submission" date="2018-01" db="EMBL/GenBank/DDBJ databases">
        <title>Superficieibacter electus gen. nov., sp. nov., an extended-spectrum beta-lactamase possessing member of the Enterobacteriaceae family, isolated from intensive care unit surfaces.</title>
        <authorList>
            <person name="Potter R.F."/>
            <person name="D'Souza A.W."/>
        </authorList>
    </citation>
    <scope>NUCLEOTIDE SEQUENCE [LARGE SCALE GENOMIC DNA]</scope>
    <source>
        <strain evidence="2 4">BP-1</strain>
        <strain evidence="1 3">BP-2</strain>
    </source>
</reference>
<organism evidence="2 4">
    <name type="scientific">Superficieibacter electus</name>
    <dbReference type="NCBI Taxonomy" id="2022662"/>
    <lineage>
        <taxon>Bacteria</taxon>
        <taxon>Pseudomonadati</taxon>
        <taxon>Pseudomonadota</taxon>
        <taxon>Gammaproteobacteria</taxon>
        <taxon>Enterobacterales</taxon>
        <taxon>Enterobacteriaceae</taxon>
        <taxon>Superficieibacter</taxon>
    </lineage>
</organism>
<dbReference type="Pfam" id="PF13856">
    <property type="entry name" value="Gifsy-2"/>
    <property type="match status" value="1"/>
</dbReference>
<dbReference type="EMBL" id="PQGE01000024">
    <property type="protein sequence ID" value="POP41744.1"/>
    <property type="molecule type" value="Genomic_DNA"/>
</dbReference>
<dbReference type="AlphaFoldDB" id="A0A2P5GI23"/>
<dbReference type="InterPro" id="IPR025601">
    <property type="entry name" value="ATP-bd_sugar_transptr-like"/>
</dbReference>
<keyword evidence="3" id="KW-1185">Reference proteome</keyword>
<protein>
    <submittedName>
        <fullName evidence="2">ATP-binding protein</fullName>
    </submittedName>
</protein>
<dbReference type="Proteomes" id="UP000237073">
    <property type="component" value="Unassembled WGS sequence"/>
</dbReference>